<comment type="caution">
    <text evidence="2">The sequence shown here is derived from an EMBL/GenBank/DDBJ whole genome shotgun (WGS) entry which is preliminary data.</text>
</comment>
<feature type="transmembrane region" description="Helical" evidence="1">
    <location>
        <begin position="143"/>
        <end position="163"/>
    </location>
</feature>
<dbReference type="AlphaFoldDB" id="A0A0F5YJ41"/>
<organism evidence="2 3">
    <name type="scientific">Limnoraphis robusta CS-951</name>
    <dbReference type="NCBI Taxonomy" id="1637645"/>
    <lineage>
        <taxon>Bacteria</taxon>
        <taxon>Bacillati</taxon>
        <taxon>Cyanobacteriota</taxon>
        <taxon>Cyanophyceae</taxon>
        <taxon>Oscillatoriophycideae</taxon>
        <taxon>Oscillatoriales</taxon>
        <taxon>Sirenicapillariaceae</taxon>
        <taxon>Limnoraphis</taxon>
    </lineage>
</organism>
<dbReference type="Proteomes" id="UP000033607">
    <property type="component" value="Unassembled WGS sequence"/>
</dbReference>
<evidence type="ECO:0000256" key="1">
    <source>
        <dbReference type="SAM" id="Phobius"/>
    </source>
</evidence>
<dbReference type="PATRIC" id="fig|1637645.4.peg.6620"/>
<feature type="transmembrane region" description="Helical" evidence="1">
    <location>
        <begin position="339"/>
        <end position="358"/>
    </location>
</feature>
<evidence type="ECO:0000313" key="3">
    <source>
        <dbReference type="Proteomes" id="UP000033607"/>
    </source>
</evidence>
<feature type="transmembrane region" description="Helical" evidence="1">
    <location>
        <begin position="215"/>
        <end position="233"/>
    </location>
</feature>
<keyword evidence="1" id="KW-1133">Transmembrane helix</keyword>
<name>A0A0F5YJ41_9CYAN</name>
<proteinExistence type="predicted"/>
<accession>A0A0F5YJ41</accession>
<feature type="transmembrane region" description="Helical" evidence="1">
    <location>
        <begin position="12"/>
        <end position="31"/>
    </location>
</feature>
<feature type="transmembrane region" description="Helical" evidence="1">
    <location>
        <begin position="378"/>
        <end position="396"/>
    </location>
</feature>
<keyword evidence="1" id="KW-0812">Transmembrane</keyword>
<dbReference type="EMBL" id="LATL02000337">
    <property type="protein sequence ID" value="KKD38652.1"/>
    <property type="molecule type" value="Genomic_DNA"/>
</dbReference>
<evidence type="ECO:0000313" key="2">
    <source>
        <dbReference type="EMBL" id="KKD38652.1"/>
    </source>
</evidence>
<feature type="transmembrane region" description="Helical" evidence="1">
    <location>
        <begin position="267"/>
        <end position="290"/>
    </location>
</feature>
<gene>
    <name evidence="2" type="ORF">WN50_07695</name>
</gene>
<protein>
    <recommendedName>
        <fullName evidence="4">Glycosyltransferase RgtA/B/C/D-like domain-containing protein</fullName>
    </recommendedName>
</protein>
<sequence>MLKQYFRLSKTDLILLAFYFIPFVIVIGYITQFGVNIPVYDQWVLPKLFEKVASNKLHFRDLFELHNNHRILFPRLIFIALAFLSDWNIKLEMFFSLGLAVLTFIAIYILASITSSPKDRNLFHVANLLTGCLIFSLNQEWLWGFQLPIFLINFCLILACLVLSLKCLNSKNKLILAAIFCFVASFSSVQGLITWLAVIPLILSQDEPQISKKKQLLIWLTGFILSGGIYAIGYQQEPRIINLSFTEYLLTAIQFFLNLLAAPIVKIPILSTLIGAIIFVLFIGILIYCLKTYSLNLTCPPTPLYPPCPPLKGGLGEGSHKIEESLTTLPITKNPDNQFYPWLSIGLFSLLTSLLMTWGRVEFGGNYPLTATRYTTHTLLLIVSLVQLCRLLITHSKKIGNFNRENRILIYSFFGGILLSLIAVISQTAMTQAKLELPNKQSSQTCFNLFYYLEDSDFFKISPDRCLLPMSKSTWWIRDGVESLDKIQMRSFAENIPFISQPHQVHGYIDQPSTPLKLKVNQILRIGGWAILPAQTQQPRLVFLSFGEQNSFFANADIIGESPDIAEFLNSQRYGLARWEVMFSAESLPIGETKISAWVYDPQQQQFVRLQGEVKLSITTE</sequence>
<feature type="transmembrane region" description="Helical" evidence="1">
    <location>
        <begin position="93"/>
        <end position="114"/>
    </location>
</feature>
<feature type="transmembrane region" description="Helical" evidence="1">
    <location>
        <begin position="240"/>
        <end position="261"/>
    </location>
</feature>
<feature type="transmembrane region" description="Helical" evidence="1">
    <location>
        <begin position="175"/>
        <end position="203"/>
    </location>
</feature>
<keyword evidence="1" id="KW-0472">Membrane</keyword>
<dbReference type="RefSeq" id="WP_046277943.1">
    <property type="nucleotide sequence ID" value="NZ_LATL02000337.1"/>
</dbReference>
<reference evidence="2 3" key="1">
    <citation type="submission" date="2015-06" db="EMBL/GenBank/DDBJ databases">
        <title>Draft genome assembly of filamentous brackish cyanobacterium Limnoraphis robusta strain CS-951.</title>
        <authorList>
            <person name="Willis A."/>
            <person name="Parks M."/>
            <person name="Burford M.A."/>
        </authorList>
    </citation>
    <scope>NUCLEOTIDE SEQUENCE [LARGE SCALE GENOMIC DNA]</scope>
    <source>
        <strain evidence="2 3">CS-951</strain>
    </source>
</reference>
<feature type="transmembrane region" description="Helical" evidence="1">
    <location>
        <begin position="408"/>
        <end position="430"/>
    </location>
</feature>
<evidence type="ECO:0008006" key="4">
    <source>
        <dbReference type="Google" id="ProtNLM"/>
    </source>
</evidence>